<evidence type="ECO:0000313" key="3">
    <source>
        <dbReference type="EMBL" id="MBF6025657.1"/>
    </source>
</evidence>
<feature type="signal peptide" evidence="2">
    <location>
        <begin position="1"/>
        <end position="25"/>
    </location>
</feature>
<evidence type="ECO:0000313" key="4">
    <source>
        <dbReference type="Proteomes" id="UP001429984"/>
    </source>
</evidence>
<proteinExistence type="predicted"/>
<dbReference type="Proteomes" id="UP001429984">
    <property type="component" value="Unassembled WGS sequence"/>
</dbReference>
<comment type="caution">
    <text evidence="3">The sequence shown here is derived from an EMBL/GenBank/DDBJ whole genome shotgun (WGS) entry which is preliminary data.</text>
</comment>
<name>A0ABS0BCI5_9GAMM</name>
<feature type="compositionally biased region" description="Basic and acidic residues" evidence="1">
    <location>
        <begin position="67"/>
        <end position="86"/>
    </location>
</feature>
<dbReference type="EMBL" id="JADLZT010000010">
    <property type="protein sequence ID" value="MBF6025657.1"/>
    <property type="molecule type" value="Genomic_DNA"/>
</dbReference>
<evidence type="ECO:0008006" key="5">
    <source>
        <dbReference type="Google" id="ProtNLM"/>
    </source>
</evidence>
<reference evidence="3 4" key="1">
    <citation type="submission" date="2020-11" db="EMBL/GenBank/DDBJ databases">
        <title>Draft Genome Sequence and Secondary Metabolite Biosynthetic Potential of the Lysobacter niastensis Type strain DSM 18481.</title>
        <authorList>
            <person name="Turrini P."/>
            <person name="Artuso I."/>
            <person name="Tescari M."/>
            <person name="Lugli G.A."/>
            <person name="Frangipani E."/>
            <person name="Ventura M."/>
            <person name="Visca P."/>
        </authorList>
    </citation>
    <scope>NUCLEOTIDE SEQUENCE [LARGE SCALE GENOMIC DNA]</scope>
    <source>
        <strain evidence="3 4">DSM 18481</strain>
    </source>
</reference>
<accession>A0ABS0BCI5</accession>
<dbReference type="RefSeq" id="WP_194932253.1">
    <property type="nucleotide sequence ID" value="NZ_JADLZT010000010.1"/>
</dbReference>
<keyword evidence="4" id="KW-1185">Reference proteome</keyword>
<gene>
    <name evidence="3" type="ORF">IU514_16610</name>
</gene>
<feature type="chain" id="PRO_5046149528" description="Secreted protein" evidence="2">
    <location>
        <begin position="26"/>
        <end position="160"/>
    </location>
</feature>
<organism evidence="3 4">
    <name type="scientific">Lysobacter niastensis</name>
    <dbReference type="NCBI Taxonomy" id="380629"/>
    <lineage>
        <taxon>Bacteria</taxon>
        <taxon>Pseudomonadati</taxon>
        <taxon>Pseudomonadota</taxon>
        <taxon>Gammaproteobacteria</taxon>
        <taxon>Lysobacterales</taxon>
        <taxon>Lysobacteraceae</taxon>
        <taxon>Lysobacter</taxon>
    </lineage>
</organism>
<evidence type="ECO:0000256" key="2">
    <source>
        <dbReference type="SAM" id="SignalP"/>
    </source>
</evidence>
<sequence>MPKRSRITALSLALFAAAVQMPAMAEKPYVALEKRLSAEQLHATGLDTLSTEQLALLNRLLSDEQVARDTQKARDSAGLREKRDAATESFTATVKGDSRGWSTGDVVTLDNGQRWRVIDGELYLGKSVSQPKVTVSPGAFGSWYLQVEGQTPKLKVQRVP</sequence>
<protein>
    <recommendedName>
        <fullName evidence="5">Secreted protein</fullName>
    </recommendedName>
</protein>
<feature type="region of interest" description="Disordered" evidence="1">
    <location>
        <begin position="67"/>
        <end position="88"/>
    </location>
</feature>
<keyword evidence="2" id="KW-0732">Signal</keyword>
<evidence type="ECO:0000256" key="1">
    <source>
        <dbReference type="SAM" id="MobiDB-lite"/>
    </source>
</evidence>